<proteinExistence type="predicted"/>
<reference evidence="1 2" key="1">
    <citation type="submission" date="2022-05" db="EMBL/GenBank/DDBJ databases">
        <authorList>
            <consortium name="Genoscope - CEA"/>
            <person name="William W."/>
        </authorList>
    </citation>
    <scope>NUCLEOTIDE SEQUENCE [LARGE SCALE GENOMIC DNA]</scope>
</reference>
<protein>
    <submittedName>
        <fullName evidence="1">Uncharacterized protein</fullName>
    </submittedName>
</protein>
<organism evidence="1 2">
    <name type="scientific">Porites evermanni</name>
    <dbReference type="NCBI Taxonomy" id="104178"/>
    <lineage>
        <taxon>Eukaryota</taxon>
        <taxon>Metazoa</taxon>
        <taxon>Cnidaria</taxon>
        <taxon>Anthozoa</taxon>
        <taxon>Hexacorallia</taxon>
        <taxon>Scleractinia</taxon>
        <taxon>Fungiina</taxon>
        <taxon>Poritidae</taxon>
        <taxon>Porites</taxon>
    </lineage>
</organism>
<name>A0ABN8PGS3_9CNID</name>
<accession>A0ABN8PGS3</accession>
<keyword evidence="2" id="KW-1185">Reference proteome</keyword>
<dbReference type="EMBL" id="CALNXI010000855">
    <property type="protein sequence ID" value="CAH3143463.1"/>
    <property type="molecule type" value="Genomic_DNA"/>
</dbReference>
<evidence type="ECO:0000313" key="1">
    <source>
        <dbReference type="EMBL" id="CAH3143463.1"/>
    </source>
</evidence>
<feature type="non-terminal residue" evidence="1">
    <location>
        <position position="1"/>
    </location>
</feature>
<dbReference type="InterPro" id="IPR007743">
    <property type="entry name" value="Immunity-related_GTPase-like"/>
</dbReference>
<dbReference type="Proteomes" id="UP001159427">
    <property type="component" value="Unassembled WGS sequence"/>
</dbReference>
<evidence type="ECO:0000313" key="2">
    <source>
        <dbReference type="Proteomes" id="UP001159427"/>
    </source>
</evidence>
<sequence>LLYVSAPRNLLILCSVLDIFLPECEIVDLTEELKKEIEEFGVSNIEEFFRKRLENWQSVEVNIAITGESGSAKSSFI</sequence>
<gene>
    <name evidence="1" type="ORF">PEVE_00042878</name>
</gene>
<dbReference type="Pfam" id="PF05049">
    <property type="entry name" value="IIGP"/>
    <property type="match status" value="1"/>
</dbReference>
<feature type="non-terminal residue" evidence="1">
    <location>
        <position position="77"/>
    </location>
</feature>
<comment type="caution">
    <text evidence="1">The sequence shown here is derived from an EMBL/GenBank/DDBJ whole genome shotgun (WGS) entry which is preliminary data.</text>
</comment>